<dbReference type="EMBL" id="KB302909">
    <property type="protein sequence ID" value="ELU03770.1"/>
    <property type="molecule type" value="Genomic_DNA"/>
</dbReference>
<dbReference type="PROSITE" id="PS50297">
    <property type="entry name" value="ANK_REP_REGION"/>
    <property type="match status" value="1"/>
</dbReference>
<dbReference type="Pfam" id="PF12796">
    <property type="entry name" value="Ank_2"/>
    <property type="match status" value="1"/>
</dbReference>
<evidence type="ECO:0000313" key="4">
    <source>
        <dbReference type="Proteomes" id="UP000014760"/>
    </source>
</evidence>
<dbReference type="EMBL" id="AMQN01008353">
    <property type="status" value="NOT_ANNOTATED_CDS"/>
    <property type="molecule type" value="Genomic_DNA"/>
</dbReference>
<accession>R7UBM0</accession>
<name>R7UBM0_CAPTE</name>
<reference evidence="2 4" key="2">
    <citation type="journal article" date="2013" name="Nature">
        <title>Insights into bilaterian evolution from three spiralian genomes.</title>
        <authorList>
            <person name="Simakov O."/>
            <person name="Marletaz F."/>
            <person name="Cho S.J."/>
            <person name="Edsinger-Gonzales E."/>
            <person name="Havlak P."/>
            <person name="Hellsten U."/>
            <person name="Kuo D.H."/>
            <person name="Larsson T."/>
            <person name="Lv J."/>
            <person name="Arendt D."/>
            <person name="Savage R."/>
            <person name="Osoegawa K."/>
            <person name="de Jong P."/>
            <person name="Grimwood J."/>
            <person name="Chapman J.A."/>
            <person name="Shapiro H."/>
            <person name="Aerts A."/>
            <person name="Otillar R.P."/>
            <person name="Terry A.Y."/>
            <person name="Boore J.L."/>
            <person name="Grigoriev I.V."/>
            <person name="Lindberg D.R."/>
            <person name="Seaver E.C."/>
            <person name="Weisblat D.A."/>
            <person name="Putnam N.H."/>
            <person name="Rokhsar D.S."/>
        </authorList>
    </citation>
    <scope>NUCLEOTIDE SEQUENCE</scope>
    <source>
        <strain evidence="2 4">I ESC-2004</strain>
    </source>
</reference>
<dbReference type="InterPro" id="IPR002110">
    <property type="entry name" value="Ankyrin_rpt"/>
</dbReference>
<dbReference type="PROSITE" id="PS50088">
    <property type="entry name" value="ANK_REPEAT"/>
    <property type="match status" value="1"/>
</dbReference>
<dbReference type="SUPFAM" id="SSF48403">
    <property type="entry name" value="Ankyrin repeat"/>
    <property type="match status" value="1"/>
</dbReference>
<protein>
    <submittedName>
        <fullName evidence="2 3">Uncharacterized protein</fullName>
    </submittedName>
</protein>
<evidence type="ECO:0000313" key="2">
    <source>
        <dbReference type="EMBL" id="ELU03770.1"/>
    </source>
</evidence>
<dbReference type="InterPro" id="IPR036770">
    <property type="entry name" value="Ankyrin_rpt-contain_sf"/>
</dbReference>
<dbReference type="AlphaFoldDB" id="R7UBM0"/>
<dbReference type="HOGENOM" id="CLU_1628605_0_0_1"/>
<evidence type="ECO:0000313" key="3">
    <source>
        <dbReference type="EnsemblMetazoa" id="CapteP192338"/>
    </source>
</evidence>
<proteinExistence type="predicted"/>
<sequence>MVCVLNVLLEQCEAGFVSEEDVFGSTPLHYAVFANSVDAAKLLLDEKCKRDHKKCKGRTAGELATILGYGDMVLLLSGKDRCWKSDIFNCKDGGKIESSERMGYKEFTDELIKQDRYDGLDLSPTEYEEVLLLKSLPSAAIDAFRYVLGKAFGSAHFKWGGKH</sequence>
<reference evidence="4" key="1">
    <citation type="submission" date="2012-12" db="EMBL/GenBank/DDBJ databases">
        <authorList>
            <person name="Hellsten U."/>
            <person name="Grimwood J."/>
            <person name="Chapman J.A."/>
            <person name="Shapiro H."/>
            <person name="Aerts A."/>
            <person name="Otillar R.P."/>
            <person name="Terry A.Y."/>
            <person name="Boore J.L."/>
            <person name="Simakov O."/>
            <person name="Marletaz F."/>
            <person name="Cho S.-J."/>
            <person name="Edsinger-Gonzales E."/>
            <person name="Havlak P."/>
            <person name="Kuo D.-H."/>
            <person name="Larsson T."/>
            <person name="Lv J."/>
            <person name="Arendt D."/>
            <person name="Savage R."/>
            <person name="Osoegawa K."/>
            <person name="de Jong P."/>
            <person name="Lindberg D.R."/>
            <person name="Seaver E.C."/>
            <person name="Weisblat D.A."/>
            <person name="Putnam N.H."/>
            <person name="Grigoriev I.V."/>
            <person name="Rokhsar D.S."/>
        </authorList>
    </citation>
    <scope>NUCLEOTIDE SEQUENCE</scope>
    <source>
        <strain evidence="4">I ESC-2004</strain>
    </source>
</reference>
<organism evidence="2">
    <name type="scientific">Capitella teleta</name>
    <name type="common">Polychaete worm</name>
    <dbReference type="NCBI Taxonomy" id="283909"/>
    <lineage>
        <taxon>Eukaryota</taxon>
        <taxon>Metazoa</taxon>
        <taxon>Spiralia</taxon>
        <taxon>Lophotrochozoa</taxon>
        <taxon>Annelida</taxon>
        <taxon>Polychaeta</taxon>
        <taxon>Sedentaria</taxon>
        <taxon>Scolecida</taxon>
        <taxon>Capitellidae</taxon>
        <taxon>Capitella</taxon>
    </lineage>
</organism>
<dbReference type="Gene3D" id="1.25.40.20">
    <property type="entry name" value="Ankyrin repeat-containing domain"/>
    <property type="match status" value="1"/>
</dbReference>
<reference evidence="3" key="3">
    <citation type="submission" date="2015-06" db="UniProtKB">
        <authorList>
            <consortium name="EnsemblMetazoa"/>
        </authorList>
    </citation>
    <scope>IDENTIFICATION</scope>
</reference>
<dbReference type="Proteomes" id="UP000014760">
    <property type="component" value="Unassembled WGS sequence"/>
</dbReference>
<keyword evidence="1" id="KW-0040">ANK repeat</keyword>
<gene>
    <name evidence="2" type="ORF">CAPTEDRAFT_192338</name>
</gene>
<keyword evidence="4" id="KW-1185">Reference proteome</keyword>
<evidence type="ECO:0000256" key="1">
    <source>
        <dbReference type="PROSITE-ProRule" id="PRU00023"/>
    </source>
</evidence>
<feature type="repeat" description="ANK" evidence="1">
    <location>
        <begin position="23"/>
        <end position="45"/>
    </location>
</feature>
<dbReference type="EnsemblMetazoa" id="CapteT192338">
    <property type="protein sequence ID" value="CapteP192338"/>
    <property type="gene ID" value="CapteG192338"/>
</dbReference>